<proteinExistence type="inferred from homology"/>
<dbReference type="RefSeq" id="XP_011310096.1">
    <property type="nucleotide sequence ID" value="XM_011311794.1"/>
</dbReference>
<dbReference type="GO" id="GO:0051301">
    <property type="term" value="P:cell division"/>
    <property type="evidence" value="ECO:0007669"/>
    <property type="project" value="InterPro"/>
</dbReference>
<accession>A0A9R1TJ32</accession>
<dbReference type="GO" id="GO:0000278">
    <property type="term" value="P:mitotic cell cycle"/>
    <property type="evidence" value="ECO:0007669"/>
    <property type="project" value="TreeGrafter"/>
</dbReference>
<dbReference type="GeneID" id="105270688"/>
<evidence type="ECO:0000256" key="2">
    <source>
        <dbReference type="ARBA" id="ARBA00047182"/>
    </source>
</evidence>
<dbReference type="KEGG" id="fas:105270688"/>
<dbReference type="PANTHER" id="PTHR28573:SF1">
    <property type="entry name" value="SPINDLE AND KINETOCHORE-ASSOCIATED PROTEIN 1"/>
    <property type="match status" value="1"/>
</dbReference>
<dbReference type="GO" id="GO:0072686">
    <property type="term" value="C:mitotic spindle"/>
    <property type="evidence" value="ECO:0007669"/>
    <property type="project" value="TreeGrafter"/>
</dbReference>
<dbReference type="InterPro" id="IPR042031">
    <property type="entry name" value="SKA1_MBD_sf"/>
</dbReference>
<name>A0A9R1TJ32_9HYME</name>
<dbReference type="RefSeq" id="XP_011310095.1">
    <property type="nucleotide sequence ID" value="XM_011311793.1"/>
</dbReference>
<dbReference type="OrthoDB" id="5962at2759"/>
<sequence length="279" mass="32296">MASIQNLEEVMEKQLQVMKQLQTVTVFLQNKEGLREALLEAQQDIEIIQKGLFSMTQALEKMKNQSIVCKELISLFTELDKKIIHMSNNVPPRLVEHFARSQPQESKAPIIKLKKTSEVKQPEANLITNDMAITEIKDCRKALFREAEDTYSIDPLTQEEFQKIPKYMIGRQTLDTVNAFVGIINQVMKAKYSLLDLGKIGARKKGELDLYLQFKKEESDVKGAGKEKIYFFTAEDYQREIKAKLDKSKLNLMTVLRHCKRIHELRTGKNVRYQVLTTR</sequence>
<comment type="similarity">
    <text evidence="1">Belongs to the SKA1 family.</text>
</comment>
<evidence type="ECO:0000313" key="4">
    <source>
        <dbReference type="Proteomes" id="UP000694866"/>
    </source>
</evidence>
<dbReference type="GO" id="GO:0031110">
    <property type="term" value="P:regulation of microtubule polymerization or depolymerization"/>
    <property type="evidence" value="ECO:0007669"/>
    <property type="project" value="TreeGrafter"/>
</dbReference>
<dbReference type="Pfam" id="PF07160">
    <property type="entry name" value="SKA1"/>
    <property type="match status" value="1"/>
</dbReference>
<organism evidence="4 5">
    <name type="scientific">Fopius arisanus</name>
    <dbReference type="NCBI Taxonomy" id="64838"/>
    <lineage>
        <taxon>Eukaryota</taxon>
        <taxon>Metazoa</taxon>
        <taxon>Ecdysozoa</taxon>
        <taxon>Arthropoda</taxon>
        <taxon>Hexapoda</taxon>
        <taxon>Insecta</taxon>
        <taxon>Pterygota</taxon>
        <taxon>Neoptera</taxon>
        <taxon>Endopterygota</taxon>
        <taxon>Hymenoptera</taxon>
        <taxon>Apocrita</taxon>
        <taxon>Ichneumonoidea</taxon>
        <taxon>Braconidae</taxon>
        <taxon>Opiinae</taxon>
        <taxon>Fopius</taxon>
    </lineage>
</organism>
<dbReference type="GO" id="GO:0000940">
    <property type="term" value="C:outer kinetochore"/>
    <property type="evidence" value="ECO:0007669"/>
    <property type="project" value="TreeGrafter"/>
</dbReference>
<dbReference type="GO" id="GO:0008017">
    <property type="term" value="F:microtubule binding"/>
    <property type="evidence" value="ECO:0007669"/>
    <property type="project" value="InterPro"/>
</dbReference>
<dbReference type="AlphaFoldDB" id="A0A9R1TJ32"/>
<dbReference type="Gene3D" id="1.10.10.1890">
    <property type="entry name" value="Ska1 microtubule binding domain-like"/>
    <property type="match status" value="1"/>
</dbReference>
<protein>
    <recommendedName>
        <fullName evidence="2">SKA complex subunit 1</fullName>
    </recommendedName>
    <alternativeName>
        <fullName evidence="3">Spindle and kinetochore-associated protein 1</fullName>
    </alternativeName>
</protein>
<accession>A0A9R1U7L5</accession>
<dbReference type="Proteomes" id="UP000694866">
    <property type="component" value="Unplaced"/>
</dbReference>
<evidence type="ECO:0000313" key="5">
    <source>
        <dbReference type="RefSeq" id="XP_011310095.1"/>
    </source>
</evidence>
<evidence type="ECO:0000256" key="1">
    <source>
        <dbReference type="ARBA" id="ARBA00006836"/>
    </source>
</evidence>
<dbReference type="GO" id="GO:0007059">
    <property type="term" value="P:chromosome segregation"/>
    <property type="evidence" value="ECO:0007669"/>
    <property type="project" value="InterPro"/>
</dbReference>
<gene>
    <name evidence="5 6" type="primary">LOC105270688</name>
</gene>
<keyword evidence="4" id="KW-1185">Reference proteome</keyword>
<reference evidence="5 6" key="1">
    <citation type="submission" date="2025-04" db="UniProtKB">
        <authorList>
            <consortium name="RefSeq"/>
        </authorList>
    </citation>
    <scope>IDENTIFICATION</scope>
    <source>
        <strain evidence="5 6">USDA-PBARC FA_bdor</strain>
        <tissue evidence="5 6">Whole organism</tissue>
    </source>
</reference>
<evidence type="ECO:0000256" key="3">
    <source>
        <dbReference type="ARBA" id="ARBA00047202"/>
    </source>
</evidence>
<dbReference type="PANTHER" id="PTHR28573">
    <property type="entry name" value="SPINDLE AND KINETOCHORE-ASSOCIATED PROTEIN 1"/>
    <property type="match status" value="1"/>
</dbReference>
<dbReference type="GO" id="GO:0005876">
    <property type="term" value="C:spindle microtubule"/>
    <property type="evidence" value="ECO:0007669"/>
    <property type="project" value="TreeGrafter"/>
</dbReference>
<evidence type="ECO:0000313" key="6">
    <source>
        <dbReference type="RefSeq" id="XP_011310096.1"/>
    </source>
</evidence>
<dbReference type="InterPro" id="IPR009829">
    <property type="entry name" value="SKA1"/>
</dbReference>